<evidence type="ECO:0000313" key="3">
    <source>
        <dbReference type="EMBL" id="GFT74924.1"/>
    </source>
</evidence>
<feature type="domain" description="PiggyBac transposable element-derived protein" evidence="2">
    <location>
        <begin position="11"/>
        <end position="62"/>
    </location>
</feature>
<dbReference type="Pfam" id="PF13843">
    <property type="entry name" value="DDE_Tnp_1_7"/>
    <property type="match status" value="1"/>
</dbReference>
<gene>
    <name evidence="3" type="primary">PGBD4_256</name>
    <name evidence="3" type="ORF">NPIL_228121</name>
</gene>
<reference evidence="3" key="1">
    <citation type="submission" date="2020-08" db="EMBL/GenBank/DDBJ databases">
        <title>Multicomponent nature underlies the extraordinary mechanical properties of spider dragline silk.</title>
        <authorList>
            <person name="Kono N."/>
            <person name="Nakamura H."/>
            <person name="Mori M."/>
            <person name="Yoshida Y."/>
            <person name="Ohtoshi R."/>
            <person name="Malay A.D."/>
            <person name="Moran D.A.P."/>
            <person name="Tomita M."/>
            <person name="Numata K."/>
            <person name="Arakawa K."/>
        </authorList>
    </citation>
    <scope>NUCLEOTIDE SEQUENCE</scope>
</reference>
<evidence type="ECO:0000259" key="2">
    <source>
        <dbReference type="Pfam" id="PF13843"/>
    </source>
</evidence>
<keyword evidence="1" id="KW-0472">Membrane</keyword>
<organism evidence="3 4">
    <name type="scientific">Nephila pilipes</name>
    <name type="common">Giant wood spider</name>
    <name type="synonym">Nephila maculata</name>
    <dbReference type="NCBI Taxonomy" id="299642"/>
    <lineage>
        <taxon>Eukaryota</taxon>
        <taxon>Metazoa</taxon>
        <taxon>Ecdysozoa</taxon>
        <taxon>Arthropoda</taxon>
        <taxon>Chelicerata</taxon>
        <taxon>Arachnida</taxon>
        <taxon>Araneae</taxon>
        <taxon>Araneomorphae</taxon>
        <taxon>Entelegynae</taxon>
        <taxon>Araneoidea</taxon>
        <taxon>Nephilidae</taxon>
        <taxon>Nephila</taxon>
    </lineage>
</organism>
<protein>
    <submittedName>
        <fullName evidence="3">PiggyBac transposable element-derived protein 4</fullName>
    </submittedName>
</protein>
<name>A0A8X6PK26_NEPPI</name>
<accession>A0A8X6PK26</accession>
<dbReference type="PANTHER" id="PTHR46599">
    <property type="entry name" value="PIGGYBAC TRANSPOSABLE ELEMENT-DERIVED PROTEIN 4"/>
    <property type="match status" value="1"/>
</dbReference>
<keyword evidence="1" id="KW-0812">Transmembrane</keyword>
<keyword evidence="1" id="KW-1133">Transmembrane helix</keyword>
<keyword evidence="4" id="KW-1185">Reference proteome</keyword>
<dbReference type="OrthoDB" id="6078215at2759"/>
<dbReference type="InterPro" id="IPR029526">
    <property type="entry name" value="PGBD"/>
</dbReference>
<dbReference type="AlphaFoldDB" id="A0A8X6PK26"/>
<sequence length="110" mass="13160">MIEVPSYMDEARKKPKVVMEYNNTMGGVDRMDQHLTNYPVTKKRGKKYKKIFFHLLDISLWNVFVLYQKHGGKYMHLSFRLDIIDHLIERHGTVNEKKKDNQVFCPIPYD</sequence>
<evidence type="ECO:0000313" key="4">
    <source>
        <dbReference type="Proteomes" id="UP000887013"/>
    </source>
</evidence>
<dbReference type="Proteomes" id="UP000887013">
    <property type="component" value="Unassembled WGS sequence"/>
</dbReference>
<dbReference type="EMBL" id="BMAW01070760">
    <property type="protein sequence ID" value="GFT74924.1"/>
    <property type="molecule type" value="Genomic_DNA"/>
</dbReference>
<proteinExistence type="predicted"/>
<feature type="transmembrane region" description="Helical" evidence="1">
    <location>
        <begin position="51"/>
        <end position="68"/>
    </location>
</feature>
<dbReference type="PANTHER" id="PTHR46599:SF3">
    <property type="entry name" value="PIGGYBAC TRANSPOSABLE ELEMENT-DERIVED PROTEIN 4"/>
    <property type="match status" value="1"/>
</dbReference>
<comment type="caution">
    <text evidence="3">The sequence shown here is derived from an EMBL/GenBank/DDBJ whole genome shotgun (WGS) entry which is preliminary data.</text>
</comment>
<evidence type="ECO:0000256" key="1">
    <source>
        <dbReference type="SAM" id="Phobius"/>
    </source>
</evidence>